<accession>A0A6G1JFJ7</accession>
<proteinExistence type="predicted"/>
<reference evidence="1" key="1">
    <citation type="journal article" date="2020" name="Stud. Mycol.">
        <title>101 Dothideomycetes genomes: a test case for predicting lifestyles and emergence of pathogens.</title>
        <authorList>
            <person name="Haridas S."/>
            <person name="Albert R."/>
            <person name="Binder M."/>
            <person name="Bloem J."/>
            <person name="Labutti K."/>
            <person name="Salamov A."/>
            <person name="Andreopoulos B."/>
            <person name="Baker S."/>
            <person name="Barry K."/>
            <person name="Bills G."/>
            <person name="Bluhm B."/>
            <person name="Cannon C."/>
            <person name="Castanera R."/>
            <person name="Culley D."/>
            <person name="Daum C."/>
            <person name="Ezra D."/>
            <person name="Gonzalez J."/>
            <person name="Henrissat B."/>
            <person name="Kuo A."/>
            <person name="Liang C."/>
            <person name="Lipzen A."/>
            <person name="Lutzoni F."/>
            <person name="Magnuson J."/>
            <person name="Mondo S."/>
            <person name="Nolan M."/>
            <person name="Ohm R."/>
            <person name="Pangilinan J."/>
            <person name="Park H.-J."/>
            <person name="Ramirez L."/>
            <person name="Alfaro M."/>
            <person name="Sun H."/>
            <person name="Tritt A."/>
            <person name="Yoshinaga Y."/>
            <person name="Zwiers L.-H."/>
            <person name="Turgeon B."/>
            <person name="Goodwin S."/>
            <person name="Spatafora J."/>
            <person name="Crous P."/>
            <person name="Grigoriev I."/>
        </authorList>
    </citation>
    <scope>NUCLEOTIDE SEQUENCE</scope>
    <source>
        <strain evidence="1">CBS 122367</strain>
    </source>
</reference>
<dbReference type="AlphaFoldDB" id="A0A6G1JFJ7"/>
<gene>
    <name evidence="1" type="ORF">K458DRAFT_465673</name>
</gene>
<dbReference type="Proteomes" id="UP000799291">
    <property type="component" value="Unassembled WGS sequence"/>
</dbReference>
<dbReference type="EMBL" id="MU005573">
    <property type="protein sequence ID" value="KAF2689000.1"/>
    <property type="molecule type" value="Genomic_DNA"/>
</dbReference>
<evidence type="ECO:0000313" key="1">
    <source>
        <dbReference type="EMBL" id="KAF2689000.1"/>
    </source>
</evidence>
<evidence type="ECO:0000313" key="2">
    <source>
        <dbReference type="Proteomes" id="UP000799291"/>
    </source>
</evidence>
<name>A0A6G1JFJ7_9PLEO</name>
<protein>
    <submittedName>
        <fullName evidence="1">Uncharacterized protein</fullName>
    </submittedName>
</protein>
<keyword evidence="2" id="KW-1185">Reference proteome</keyword>
<feature type="non-terminal residue" evidence="1">
    <location>
        <position position="1"/>
    </location>
</feature>
<sequence>YFVHQSAKDFLFAKALNEIFPSGIEEGHYEIFSKSLEAMSRTLMAGHLRLVCVRASCRAIETARSRSISFVTLFVYLLDRSPL</sequence>
<organism evidence="1 2">
    <name type="scientific">Lentithecium fluviatile CBS 122367</name>
    <dbReference type="NCBI Taxonomy" id="1168545"/>
    <lineage>
        <taxon>Eukaryota</taxon>
        <taxon>Fungi</taxon>
        <taxon>Dikarya</taxon>
        <taxon>Ascomycota</taxon>
        <taxon>Pezizomycotina</taxon>
        <taxon>Dothideomycetes</taxon>
        <taxon>Pleosporomycetidae</taxon>
        <taxon>Pleosporales</taxon>
        <taxon>Massarineae</taxon>
        <taxon>Lentitheciaceae</taxon>
        <taxon>Lentithecium</taxon>
    </lineage>
</organism>